<feature type="chain" id="PRO_5045559041" evidence="6">
    <location>
        <begin position="18"/>
        <end position="435"/>
    </location>
</feature>
<comment type="caution">
    <text evidence="8">The sequence shown here is derived from an EMBL/GenBank/DDBJ whole genome shotgun (WGS) entry which is preliminary data.</text>
</comment>
<accession>A0ABR1G0P8</accession>
<dbReference type="PROSITE" id="PS51471">
    <property type="entry name" value="FE2OG_OXY"/>
    <property type="match status" value="1"/>
</dbReference>
<keyword evidence="4" id="KW-0560">Oxidoreductase</keyword>
<evidence type="ECO:0000256" key="3">
    <source>
        <dbReference type="ARBA" id="ARBA00022964"/>
    </source>
</evidence>
<keyword evidence="6" id="KW-0732">Signal</keyword>
<dbReference type="PANTHER" id="PTHR10869:SF226">
    <property type="entry name" value="PROLYL 4-HYDROXYLASE ALPHA SUBUNIT DOMAIN-CONTAINING PROTEIN"/>
    <property type="match status" value="1"/>
</dbReference>
<feature type="signal peptide" evidence="6">
    <location>
        <begin position="1"/>
        <end position="17"/>
    </location>
</feature>
<dbReference type="Pfam" id="PF13640">
    <property type="entry name" value="2OG-FeII_Oxy_3"/>
    <property type="match status" value="1"/>
</dbReference>
<keyword evidence="2" id="KW-0479">Metal-binding</keyword>
<protein>
    <submittedName>
        <fullName evidence="8">Procollagen-proline 4-dioxygenase</fullName>
    </submittedName>
</protein>
<evidence type="ECO:0000313" key="9">
    <source>
        <dbReference type="Proteomes" id="UP001363151"/>
    </source>
</evidence>
<feature type="domain" description="Fe2OG dioxygenase" evidence="7">
    <location>
        <begin position="325"/>
        <end position="429"/>
    </location>
</feature>
<dbReference type="EMBL" id="JBBJCI010000151">
    <property type="protein sequence ID" value="KAK7241989.1"/>
    <property type="molecule type" value="Genomic_DNA"/>
</dbReference>
<dbReference type="InterPro" id="IPR005123">
    <property type="entry name" value="Oxoglu/Fe-dep_dioxygenase_dom"/>
</dbReference>
<dbReference type="InterPro" id="IPR044862">
    <property type="entry name" value="Pro_4_hyd_alph_FE2OG_OXY"/>
</dbReference>
<evidence type="ECO:0000256" key="4">
    <source>
        <dbReference type="ARBA" id="ARBA00023002"/>
    </source>
</evidence>
<dbReference type="Gene3D" id="2.60.120.620">
    <property type="entry name" value="q2cbj1_9rhob like domain"/>
    <property type="match status" value="1"/>
</dbReference>
<proteinExistence type="predicted"/>
<evidence type="ECO:0000256" key="1">
    <source>
        <dbReference type="ARBA" id="ARBA00001961"/>
    </source>
</evidence>
<dbReference type="InterPro" id="IPR006620">
    <property type="entry name" value="Pro_4_hyd_alph"/>
</dbReference>
<evidence type="ECO:0000256" key="2">
    <source>
        <dbReference type="ARBA" id="ARBA00022723"/>
    </source>
</evidence>
<name>A0ABR1G0P8_AURAN</name>
<reference evidence="8 9" key="1">
    <citation type="submission" date="2024-03" db="EMBL/GenBank/DDBJ databases">
        <title>Aureococcus anophagefferens CCMP1851 and Kratosvirus quantuckense: Draft genome of a second virus-susceptible host strain in the model system.</title>
        <authorList>
            <person name="Chase E."/>
            <person name="Truchon A.R."/>
            <person name="Schepens W."/>
            <person name="Wilhelm S.W."/>
        </authorList>
    </citation>
    <scope>NUCLEOTIDE SEQUENCE [LARGE SCALE GENOMIC DNA]</scope>
    <source>
        <strain evidence="8 9">CCMP1851</strain>
    </source>
</reference>
<evidence type="ECO:0000313" key="8">
    <source>
        <dbReference type="EMBL" id="KAK7241989.1"/>
    </source>
</evidence>
<dbReference type="Proteomes" id="UP001363151">
    <property type="component" value="Unassembled WGS sequence"/>
</dbReference>
<dbReference type="SMART" id="SM00702">
    <property type="entry name" value="P4Hc"/>
    <property type="match status" value="1"/>
</dbReference>
<gene>
    <name evidence="8" type="ORF">SO694_0001828</name>
</gene>
<organism evidence="8 9">
    <name type="scientific">Aureococcus anophagefferens</name>
    <name type="common">Harmful bloom alga</name>
    <dbReference type="NCBI Taxonomy" id="44056"/>
    <lineage>
        <taxon>Eukaryota</taxon>
        <taxon>Sar</taxon>
        <taxon>Stramenopiles</taxon>
        <taxon>Ochrophyta</taxon>
        <taxon>Pelagophyceae</taxon>
        <taxon>Pelagomonadales</taxon>
        <taxon>Pelagomonadaceae</taxon>
        <taxon>Aureococcus</taxon>
    </lineage>
</organism>
<dbReference type="PANTHER" id="PTHR10869">
    <property type="entry name" value="PROLYL 4-HYDROXYLASE ALPHA SUBUNIT"/>
    <property type="match status" value="1"/>
</dbReference>
<comment type="cofactor">
    <cofactor evidence="1">
        <name>L-ascorbate</name>
        <dbReference type="ChEBI" id="CHEBI:38290"/>
    </cofactor>
</comment>
<dbReference type="InterPro" id="IPR045054">
    <property type="entry name" value="P4HA-like"/>
</dbReference>
<sequence length="435" mass="48201">MARAFAVLALAARCGLALEYCSSVHPDADCETLRAHDTGAPHFLDTGSLGGSTTLEDLMGTGIQELKYMTSTKKSKKARGVSMGAKFRNFRRDALEMRWDDGSPEGVYSGMIPALGRSSTLSYDGHSFIFTHPKTKQRIARFTMKAGANLYIIPPADDDAETVASEDYKKSLEEVAFMERYDAENGIPWLAYYPRAKPVLNMWPAEFLGQTHVVASPHAYHVSDDEKHSGDLALSLQVLSHAPAGPRVFLVREMLSEFECDHIIELGTKVVRKSMVGQGGGFTSKTRTSENGWLRRSASPILENIYKRFGDVLGIDHDLLRSGKNAEELQVVRYDRSQEYAPHHDFGDDGTPQQRFLTLLLYIQLPEEGGATSFPKANDGMGVQVVPARGDAVLFYSMLPDGNADDLALHAGMPVRKGQKWVCNLWVWDPHRHGH</sequence>
<evidence type="ECO:0000256" key="5">
    <source>
        <dbReference type="ARBA" id="ARBA00023004"/>
    </source>
</evidence>
<evidence type="ECO:0000259" key="7">
    <source>
        <dbReference type="PROSITE" id="PS51471"/>
    </source>
</evidence>
<keyword evidence="9" id="KW-1185">Reference proteome</keyword>
<keyword evidence="3" id="KW-0223">Dioxygenase</keyword>
<keyword evidence="5" id="KW-0408">Iron</keyword>
<evidence type="ECO:0000256" key="6">
    <source>
        <dbReference type="SAM" id="SignalP"/>
    </source>
</evidence>